<feature type="domain" description="NodB homology" evidence="5">
    <location>
        <begin position="243"/>
        <end position="419"/>
    </location>
</feature>
<dbReference type="Pfam" id="PF01522">
    <property type="entry name" value="Polysacc_deac_1"/>
    <property type="match status" value="1"/>
</dbReference>
<comment type="caution">
    <text evidence="6">The sequence shown here is derived from an EMBL/GenBank/DDBJ whole genome shotgun (WGS) entry which is preliminary data.</text>
</comment>
<dbReference type="Gene3D" id="2.10.270.20">
    <property type="match status" value="1"/>
</dbReference>
<evidence type="ECO:0000313" key="7">
    <source>
        <dbReference type="Proteomes" id="UP001652338"/>
    </source>
</evidence>
<dbReference type="Proteomes" id="UP001652338">
    <property type="component" value="Unassembled WGS sequence"/>
</dbReference>
<protein>
    <submittedName>
        <fullName evidence="6">Polysaccharide deacetylase family protein</fullName>
    </submittedName>
</protein>
<evidence type="ECO:0000256" key="4">
    <source>
        <dbReference type="PROSITE-ProRule" id="PRU00591"/>
    </source>
</evidence>
<dbReference type="PANTHER" id="PTHR10587:SF133">
    <property type="entry name" value="CHITIN DEACETYLASE 1-RELATED"/>
    <property type="match status" value="1"/>
</dbReference>
<accession>A0ABT2SI74</accession>
<dbReference type="Gene3D" id="3.20.20.370">
    <property type="entry name" value="Glycoside hydrolase/deacetylase"/>
    <property type="match status" value="1"/>
</dbReference>
<evidence type="ECO:0000259" key="5">
    <source>
        <dbReference type="PROSITE" id="PS51677"/>
    </source>
</evidence>
<evidence type="ECO:0000256" key="3">
    <source>
        <dbReference type="ARBA" id="ARBA00022801"/>
    </source>
</evidence>
<evidence type="ECO:0000256" key="1">
    <source>
        <dbReference type="ARBA" id="ARBA00022723"/>
    </source>
</evidence>
<reference evidence="6 7" key="1">
    <citation type="journal article" date="2021" name="ISME Commun">
        <title>Automated analysis of genomic sequences facilitates high-throughput and comprehensive description of bacteria.</title>
        <authorList>
            <person name="Hitch T.C.A."/>
        </authorList>
    </citation>
    <scope>NUCLEOTIDE SEQUENCE [LARGE SCALE GENOMIC DNA]</scope>
    <source>
        <strain evidence="6 7">Sanger_29</strain>
    </source>
</reference>
<keyword evidence="7" id="KW-1185">Reference proteome</keyword>
<gene>
    <name evidence="6" type="ORF">OCV47_02320</name>
</gene>
<dbReference type="SUPFAM" id="SSF69360">
    <property type="entry name" value="Cell wall binding repeat"/>
    <property type="match status" value="1"/>
</dbReference>
<dbReference type="RefSeq" id="WP_262653485.1">
    <property type="nucleotide sequence ID" value="NZ_JAOQKE010000002.1"/>
</dbReference>
<organism evidence="6 7">
    <name type="scientific">Muricoprocola aceti</name>
    <dbReference type="NCBI Taxonomy" id="2981772"/>
    <lineage>
        <taxon>Bacteria</taxon>
        <taxon>Bacillati</taxon>
        <taxon>Bacillota</taxon>
        <taxon>Clostridia</taxon>
        <taxon>Lachnospirales</taxon>
        <taxon>Lachnospiraceae</taxon>
        <taxon>Muricoprocola</taxon>
    </lineage>
</organism>
<dbReference type="Pfam" id="PF01473">
    <property type="entry name" value="Choline_bind_1"/>
    <property type="match status" value="2"/>
</dbReference>
<dbReference type="PANTHER" id="PTHR10587">
    <property type="entry name" value="GLYCOSYL TRANSFERASE-RELATED"/>
    <property type="match status" value="1"/>
</dbReference>
<evidence type="ECO:0000313" key="6">
    <source>
        <dbReference type="EMBL" id="MCU6724202.1"/>
    </source>
</evidence>
<dbReference type="InterPro" id="IPR011330">
    <property type="entry name" value="Glyco_hydro/deAcase_b/a-brl"/>
</dbReference>
<proteinExistence type="predicted"/>
<feature type="repeat" description="Cell wall-binding" evidence="4">
    <location>
        <begin position="209"/>
        <end position="228"/>
    </location>
</feature>
<keyword evidence="3" id="KW-0378">Hydrolase</keyword>
<dbReference type="InterPro" id="IPR050248">
    <property type="entry name" value="Polysacc_deacetylase_ArnD"/>
</dbReference>
<keyword evidence="1" id="KW-0479">Metal-binding</keyword>
<dbReference type="InterPro" id="IPR002509">
    <property type="entry name" value="NODB_dom"/>
</dbReference>
<dbReference type="SUPFAM" id="SSF88713">
    <property type="entry name" value="Glycoside hydrolase/deacetylase"/>
    <property type="match status" value="1"/>
</dbReference>
<dbReference type="EMBL" id="JAOQKE010000002">
    <property type="protein sequence ID" value="MCU6724202.1"/>
    <property type="molecule type" value="Genomic_DNA"/>
</dbReference>
<dbReference type="Pfam" id="PF19127">
    <property type="entry name" value="Choline_bind_3"/>
    <property type="match status" value="2"/>
</dbReference>
<dbReference type="InterPro" id="IPR018337">
    <property type="entry name" value="Cell_wall/Cho-bd_repeat"/>
</dbReference>
<sequence length="443" mass="50354">MKTFRRFGAILMLMMLVVLIPVQGVLAKTTKAKDTPLKDVRKAVEAEGQWETNSKGVRFLTVSGKYIKSSWIRSDGNIYYLNSQGYRARGWVLYRKNYYYMDKNGKMYTGWLKDQYYLKRNGIRAKSLTKIGKNTYFFNSKTGKKQTGWITVKKKKYYFLQATGRMARGVWVKAGTDWLYVNAEGVLQKNRWITLGTKTYYLNSKGARLTGEQYIKGKWYYFDSRGVYDPKVKLTPAVDPSKKMVALTFDDGPGPYTDRLLSCLKKNNARATFFMVGTSVDRYKSTIKKMVKQKCELGNHSFDHANLTQISTAAVQSEMTRTSQKIKAACGKVPTVARLPYGAGNNNSSVLNALGLPSIYWSIDTRDWANTGNPQHTVNEVLNNVQDGDIILMHDIHQSSVQAAETIIPALKKKGYQLVTVSELAKYKGKTSLRTGKTYYNFR</sequence>
<dbReference type="PROSITE" id="PS51170">
    <property type="entry name" value="CW"/>
    <property type="match status" value="1"/>
</dbReference>
<name>A0ABT2SI74_9FIRM</name>
<evidence type="ECO:0000256" key="2">
    <source>
        <dbReference type="ARBA" id="ARBA00022737"/>
    </source>
</evidence>
<keyword evidence="2" id="KW-0677">Repeat</keyword>
<dbReference type="Gene3D" id="2.10.270.10">
    <property type="entry name" value="Cholin Binding"/>
    <property type="match status" value="2"/>
</dbReference>
<dbReference type="PROSITE" id="PS51677">
    <property type="entry name" value="NODB"/>
    <property type="match status" value="1"/>
</dbReference>
<dbReference type="CDD" id="cd10954">
    <property type="entry name" value="CE4_CtAXE_like"/>
    <property type="match status" value="1"/>
</dbReference>